<dbReference type="EMBL" id="OZ035845">
    <property type="protein sequence ID" value="CAL1599123.1"/>
    <property type="molecule type" value="Genomic_DNA"/>
</dbReference>
<accession>A0AAV2LD78</accession>
<feature type="region of interest" description="Disordered" evidence="1">
    <location>
        <begin position="65"/>
        <end position="106"/>
    </location>
</feature>
<dbReference type="AlphaFoldDB" id="A0AAV2LD78"/>
<dbReference type="Proteomes" id="UP001497482">
    <property type="component" value="Chromosome 23"/>
</dbReference>
<evidence type="ECO:0000313" key="3">
    <source>
        <dbReference type="Proteomes" id="UP001497482"/>
    </source>
</evidence>
<gene>
    <name evidence="2" type="ORF">KC01_LOCUS27444</name>
</gene>
<name>A0AAV2LD78_KNICA</name>
<feature type="compositionally biased region" description="Gly residues" evidence="1">
    <location>
        <begin position="12"/>
        <end position="27"/>
    </location>
</feature>
<keyword evidence="3" id="KW-1185">Reference proteome</keyword>
<reference evidence="2 3" key="1">
    <citation type="submission" date="2024-04" db="EMBL/GenBank/DDBJ databases">
        <authorList>
            <person name="Waldvogel A.-M."/>
            <person name="Schoenle A."/>
        </authorList>
    </citation>
    <scope>NUCLEOTIDE SEQUENCE [LARGE SCALE GENOMIC DNA]</scope>
</reference>
<proteinExistence type="predicted"/>
<protein>
    <submittedName>
        <fullName evidence="2">Uncharacterized protein</fullName>
    </submittedName>
</protein>
<sequence length="106" mass="10736">MWLQIQPAATGAEGGGRKGGGGRRGGYILGVPPAAPCSSGGVGEEEGPLLLLKLGDGRQVGRLGFGDGVQQVTPPSLPLPPPSNHTPSLCSPHPPTIPVQHQDYGE</sequence>
<feature type="region of interest" description="Disordered" evidence="1">
    <location>
        <begin position="1"/>
        <end position="27"/>
    </location>
</feature>
<evidence type="ECO:0000256" key="1">
    <source>
        <dbReference type="SAM" id="MobiDB-lite"/>
    </source>
</evidence>
<feature type="compositionally biased region" description="Pro residues" evidence="1">
    <location>
        <begin position="75"/>
        <end position="84"/>
    </location>
</feature>
<evidence type="ECO:0000313" key="2">
    <source>
        <dbReference type="EMBL" id="CAL1599123.1"/>
    </source>
</evidence>
<organism evidence="2 3">
    <name type="scientific">Knipowitschia caucasica</name>
    <name type="common">Caucasian dwarf goby</name>
    <name type="synonym">Pomatoschistus caucasicus</name>
    <dbReference type="NCBI Taxonomy" id="637954"/>
    <lineage>
        <taxon>Eukaryota</taxon>
        <taxon>Metazoa</taxon>
        <taxon>Chordata</taxon>
        <taxon>Craniata</taxon>
        <taxon>Vertebrata</taxon>
        <taxon>Euteleostomi</taxon>
        <taxon>Actinopterygii</taxon>
        <taxon>Neopterygii</taxon>
        <taxon>Teleostei</taxon>
        <taxon>Neoteleostei</taxon>
        <taxon>Acanthomorphata</taxon>
        <taxon>Gobiaria</taxon>
        <taxon>Gobiiformes</taxon>
        <taxon>Gobioidei</taxon>
        <taxon>Gobiidae</taxon>
        <taxon>Gobiinae</taxon>
        <taxon>Knipowitschia</taxon>
    </lineage>
</organism>